<proteinExistence type="predicted"/>
<reference evidence="2" key="1">
    <citation type="journal article" date="2019" name="Int. J. Syst. Evol. Microbiol.">
        <title>The Global Catalogue of Microorganisms (GCM) 10K type strain sequencing project: providing services to taxonomists for standard genome sequencing and annotation.</title>
        <authorList>
            <consortium name="The Broad Institute Genomics Platform"/>
            <consortium name="The Broad Institute Genome Sequencing Center for Infectious Disease"/>
            <person name="Wu L."/>
            <person name="Ma J."/>
        </authorList>
    </citation>
    <scope>NUCLEOTIDE SEQUENCE [LARGE SCALE GENOMIC DNA]</scope>
    <source>
        <strain evidence="2">JCM 18424</strain>
    </source>
</reference>
<organism evidence="1 2">
    <name type="scientific">Wohlfahrtiimonas larvae</name>
    <dbReference type="NCBI Taxonomy" id="1157986"/>
    <lineage>
        <taxon>Bacteria</taxon>
        <taxon>Pseudomonadati</taxon>
        <taxon>Pseudomonadota</taxon>
        <taxon>Gammaproteobacteria</taxon>
        <taxon>Cardiobacteriales</taxon>
        <taxon>Ignatzschineriaceae</taxon>
        <taxon>Wohlfahrtiimonas</taxon>
    </lineage>
</organism>
<evidence type="ECO:0000313" key="1">
    <source>
        <dbReference type="EMBL" id="GAA5097087.1"/>
    </source>
</evidence>
<dbReference type="Pfam" id="PF02635">
    <property type="entry name" value="DsrE"/>
    <property type="match status" value="1"/>
</dbReference>
<dbReference type="InterPro" id="IPR027396">
    <property type="entry name" value="DsrEFH-like"/>
</dbReference>
<name>A0ABP9MN79_9GAMM</name>
<sequence>MKIGVIITTNEVEKAWNAFRYMNTSLEMGHEVTAFLMSAGVECEFMDHEFFNLSDQLDKFIENNGKLFACSTCLQFRKLHDKTQRAEITTMLKAVRMTEDNDQVLTF</sequence>
<dbReference type="RefSeq" id="WP_077924925.1">
    <property type="nucleotide sequence ID" value="NZ_BAABKE010000002.1"/>
</dbReference>
<evidence type="ECO:0008006" key="3">
    <source>
        <dbReference type="Google" id="ProtNLM"/>
    </source>
</evidence>
<gene>
    <name evidence="1" type="ORF">GCM10023338_08220</name>
</gene>
<dbReference type="Gene3D" id="3.40.1260.10">
    <property type="entry name" value="DsrEFH-like"/>
    <property type="match status" value="1"/>
</dbReference>
<keyword evidence="2" id="KW-1185">Reference proteome</keyword>
<accession>A0ABP9MN79</accession>
<comment type="caution">
    <text evidence="1">The sequence shown here is derived from an EMBL/GenBank/DDBJ whole genome shotgun (WGS) entry which is preliminary data.</text>
</comment>
<protein>
    <recommendedName>
        <fullName evidence="3">Sulfur reduction protein DsrE</fullName>
    </recommendedName>
</protein>
<dbReference type="Proteomes" id="UP001500631">
    <property type="component" value="Unassembled WGS sequence"/>
</dbReference>
<dbReference type="SUPFAM" id="SSF75169">
    <property type="entry name" value="DsrEFH-like"/>
    <property type="match status" value="1"/>
</dbReference>
<dbReference type="InterPro" id="IPR003787">
    <property type="entry name" value="Sulphur_relay_DsrE/F-like"/>
</dbReference>
<evidence type="ECO:0000313" key="2">
    <source>
        <dbReference type="Proteomes" id="UP001500631"/>
    </source>
</evidence>
<dbReference type="EMBL" id="BAABKE010000002">
    <property type="protein sequence ID" value="GAA5097087.1"/>
    <property type="molecule type" value="Genomic_DNA"/>
</dbReference>